<dbReference type="AlphaFoldDB" id="A0A060QIK7"/>
<comment type="cofactor">
    <cofactor evidence="14">
        <name>[4Fe-4S] cluster</name>
        <dbReference type="ChEBI" id="CHEBI:49883"/>
    </cofactor>
    <text evidence="14">Binds 1 [4Fe-4S] cluster.</text>
</comment>
<dbReference type="EC" id="3.2.2.31" evidence="4 14"/>
<keyword evidence="9 16" id="KW-0378">Hydrolase</keyword>
<dbReference type="Proteomes" id="UP000027583">
    <property type="component" value="Unassembled WGS sequence"/>
</dbReference>
<keyword evidence="11" id="KW-0411">Iron-sulfur</keyword>
<dbReference type="CDD" id="cd00056">
    <property type="entry name" value="ENDO3c"/>
    <property type="match status" value="1"/>
</dbReference>
<dbReference type="InterPro" id="IPR000445">
    <property type="entry name" value="HhH_motif"/>
</dbReference>
<dbReference type="InterPro" id="IPR015797">
    <property type="entry name" value="NUDIX_hydrolase-like_dom_sf"/>
</dbReference>
<dbReference type="InterPro" id="IPR023170">
    <property type="entry name" value="HhH_base_excis_C"/>
</dbReference>
<dbReference type="GO" id="GO:0046872">
    <property type="term" value="F:metal ion binding"/>
    <property type="evidence" value="ECO:0007669"/>
    <property type="project" value="UniProtKB-UniRule"/>
</dbReference>
<keyword evidence="8 14" id="KW-0227">DNA damage</keyword>
<dbReference type="Pfam" id="PF00730">
    <property type="entry name" value="HhH-GPD"/>
    <property type="match status" value="1"/>
</dbReference>
<dbReference type="Gene3D" id="1.10.340.30">
    <property type="entry name" value="Hypothetical protein, domain 2"/>
    <property type="match status" value="1"/>
</dbReference>
<dbReference type="Gene3D" id="3.90.79.10">
    <property type="entry name" value="Nucleoside Triphosphate Pyrophosphohydrolase"/>
    <property type="match status" value="1"/>
</dbReference>
<feature type="domain" description="HhH-GPD" evidence="15">
    <location>
        <begin position="40"/>
        <end position="191"/>
    </location>
</feature>
<dbReference type="InterPro" id="IPR003265">
    <property type="entry name" value="HhH-GPD_domain"/>
</dbReference>
<keyword evidence="13 14" id="KW-0326">Glycosidase</keyword>
<evidence type="ECO:0000259" key="15">
    <source>
        <dbReference type="SMART" id="SM00478"/>
    </source>
</evidence>
<evidence type="ECO:0000256" key="5">
    <source>
        <dbReference type="ARBA" id="ARBA00022023"/>
    </source>
</evidence>
<dbReference type="InterPro" id="IPR004036">
    <property type="entry name" value="Endonuclease-III-like_CS2"/>
</dbReference>
<dbReference type="EMBL" id="CBLX010000004">
    <property type="protein sequence ID" value="CDG38607.1"/>
    <property type="molecule type" value="Genomic_DNA"/>
</dbReference>
<dbReference type="InterPro" id="IPR044298">
    <property type="entry name" value="MIG/MutY"/>
</dbReference>
<dbReference type="InterPro" id="IPR029119">
    <property type="entry name" value="MutY_C"/>
</dbReference>
<dbReference type="GO" id="GO:0000701">
    <property type="term" value="F:purine-specific mismatch base pair DNA N-glycosylase activity"/>
    <property type="evidence" value="ECO:0007669"/>
    <property type="project" value="UniProtKB-EC"/>
</dbReference>
<dbReference type="PANTHER" id="PTHR42944:SF1">
    <property type="entry name" value="ADENINE DNA GLYCOSYLASE"/>
    <property type="match status" value="1"/>
</dbReference>
<dbReference type="SUPFAM" id="SSF55811">
    <property type="entry name" value="Nudix"/>
    <property type="match status" value="1"/>
</dbReference>
<evidence type="ECO:0000256" key="7">
    <source>
        <dbReference type="ARBA" id="ARBA00022723"/>
    </source>
</evidence>
<dbReference type="PROSITE" id="PS01155">
    <property type="entry name" value="ENDONUCLEASE_III_2"/>
    <property type="match status" value="1"/>
</dbReference>
<dbReference type="eggNOG" id="COG1194">
    <property type="taxonomic scope" value="Bacteria"/>
</dbReference>
<dbReference type="GO" id="GO:0006284">
    <property type="term" value="P:base-excision repair"/>
    <property type="evidence" value="ECO:0007669"/>
    <property type="project" value="UniProtKB-UniRule"/>
</dbReference>
<dbReference type="PANTHER" id="PTHR42944">
    <property type="entry name" value="ADENINE DNA GLYCOSYLASE"/>
    <property type="match status" value="1"/>
</dbReference>
<evidence type="ECO:0000256" key="9">
    <source>
        <dbReference type="ARBA" id="ARBA00022801"/>
    </source>
</evidence>
<keyword evidence="7" id="KW-0479">Metal-binding</keyword>
<keyword evidence="12" id="KW-0234">DNA repair</keyword>
<evidence type="ECO:0000256" key="2">
    <source>
        <dbReference type="ARBA" id="ARBA00002933"/>
    </source>
</evidence>
<name>A0A060QIK7_9PROT</name>
<proteinExistence type="inferred from homology"/>
<dbReference type="GO" id="GO:0051539">
    <property type="term" value="F:4 iron, 4 sulfur cluster binding"/>
    <property type="evidence" value="ECO:0007669"/>
    <property type="project" value="UniProtKB-UniRule"/>
</dbReference>
<keyword evidence="6" id="KW-0004">4Fe-4S</keyword>
<dbReference type="FunFam" id="1.10.340.30:FF:000002">
    <property type="entry name" value="Adenine DNA glycosylase"/>
    <property type="match status" value="1"/>
</dbReference>
<dbReference type="GO" id="GO:0032357">
    <property type="term" value="F:oxidized purine DNA binding"/>
    <property type="evidence" value="ECO:0007669"/>
    <property type="project" value="TreeGrafter"/>
</dbReference>
<dbReference type="RefSeq" id="WP_023977795.1">
    <property type="nucleotide sequence ID" value="NZ_CBLX010000004.1"/>
</dbReference>
<sequence>MTPSASALLDWYARQRRVLPWRALAGQTADPYAVWLSEIMLQQTTVVTVMPYFERFLKHYPTIADLAHAPLQEVLAAWAGLGYYSRARNLHACAQQVAANGAFPRSVEGLQALPGIGAYTARAIASIAFAVPVVPVDGNVERITARLHAVDAPMPGARKHLDRLAASLNLDPAAQEVPGDFTQALFDLGAGICTPRRPSCLVCPWREPCKAHVSGDPARFPVRAPRKVRPERYGVVFRLTDRQGAVWLRHRPATGLLGGMAELPGTAWQDDPIAIEAALQVAPVTLSMADDLTWKVAGQIRHVFTHFGLNLTVIAVQMNDFGPLHNQEGFACARNALGKQALPSVMQKCLALPV</sequence>
<comment type="function">
    <text evidence="2">Adenine glycosylase active on G-A mispairs. MutY also corrects error-prone DNA synthesis past GO lesions which are due to the oxidatively damaged form of guanine: 7,8-dihydro-8-oxoguanine (8-oxo-dGTP).</text>
</comment>
<organism evidence="16 17">
    <name type="scientific">Asaia bogorensis</name>
    <dbReference type="NCBI Taxonomy" id="91915"/>
    <lineage>
        <taxon>Bacteria</taxon>
        <taxon>Pseudomonadati</taxon>
        <taxon>Pseudomonadota</taxon>
        <taxon>Alphaproteobacteria</taxon>
        <taxon>Acetobacterales</taxon>
        <taxon>Acetobacteraceae</taxon>
        <taxon>Asaia</taxon>
    </lineage>
</organism>
<evidence type="ECO:0000256" key="12">
    <source>
        <dbReference type="ARBA" id="ARBA00023204"/>
    </source>
</evidence>
<evidence type="ECO:0000256" key="6">
    <source>
        <dbReference type="ARBA" id="ARBA00022485"/>
    </source>
</evidence>
<dbReference type="GO" id="GO:0006298">
    <property type="term" value="P:mismatch repair"/>
    <property type="evidence" value="ECO:0007669"/>
    <property type="project" value="TreeGrafter"/>
</dbReference>
<dbReference type="InterPro" id="IPR011257">
    <property type="entry name" value="DNA_glycosylase"/>
</dbReference>
<evidence type="ECO:0000256" key="4">
    <source>
        <dbReference type="ARBA" id="ARBA00012045"/>
    </source>
</evidence>
<comment type="similarity">
    <text evidence="3 14">Belongs to the Nth/MutY family.</text>
</comment>
<evidence type="ECO:0000256" key="13">
    <source>
        <dbReference type="ARBA" id="ARBA00023295"/>
    </source>
</evidence>
<comment type="catalytic activity">
    <reaction evidence="1 14">
        <text>Hydrolyzes free adenine bases from 7,8-dihydro-8-oxoguanine:adenine mismatched double-stranded DNA, leaving an apurinic site.</text>
        <dbReference type="EC" id="3.2.2.31"/>
    </reaction>
</comment>
<evidence type="ECO:0000313" key="17">
    <source>
        <dbReference type="Proteomes" id="UP000027583"/>
    </source>
</evidence>
<evidence type="ECO:0000256" key="1">
    <source>
        <dbReference type="ARBA" id="ARBA00000843"/>
    </source>
</evidence>
<evidence type="ECO:0000313" key="16">
    <source>
        <dbReference type="EMBL" id="CDG38607.1"/>
    </source>
</evidence>
<dbReference type="Pfam" id="PF00633">
    <property type="entry name" value="HHH"/>
    <property type="match status" value="1"/>
</dbReference>
<dbReference type="GO" id="GO:0035485">
    <property type="term" value="F:adenine/guanine mispair binding"/>
    <property type="evidence" value="ECO:0007669"/>
    <property type="project" value="TreeGrafter"/>
</dbReference>
<keyword evidence="10 14" id="KW-0408">Iron</keyword>
<dbReference type="Gene3D" id="1.10.1670.10">
    <property type="entry name" value="Helix-hairpin-Helix base-excision DNA repair enzymes (C-terminal)"/>
    <property type="match status" value="1"/>
</dbReference>
<dbReference type="SMART" id="SM00478">
    <property type="entry name" value="ENDO3c"/>
    <property type="match status" value="1"/>
</dbReference>
<dbReference type="SUPFAM" id="SSF48150">
    <property type="entry name" value="DNA-glycosylase"/>
    <property type="match status" value="1"/>
</dbReference>
<accession>A0A060QIK7</accession>
<reference evidence="16 17" key="2">
    <citation type="journal article" date="2014" name="PLoS ONE">
        <title>Evolution of mitochondria reconstructed from the energy metabolism of living bacteria.</title>
        <authorList>
            <person name="Degli Esposti M."/>
            <person name="Chouaia B."/>
            <person name="Comandatore F."/>
            <person name="Crotti E."/>
            <person name="Sassera D."/>
            <person name="Lievens P.M."/>
            <person name="Daffonchio D."/>
            <person name="Bandi C."/>
        </authorList>
    </citation>
    <scope>NUCLEOTIDE SEQUENCE [LARGE SCALE GENOMIC DNA]</scope>
    <source>
        <strain evidence="16 17">SF2.1</strain>
    </source>
</reference>
<comment type="caution">
    <text evidence="16">The sequence shown here is derived from an EMBL/GenBank/DDBJ whole genome shotgun (WGS) entry which is preliminary data.</text>
</comment>
<evidence type="ECO:0000256" key="11">
    <source>
        <dbReference type="ARBA" id="ARBA00023014"/>
    </source>
</evidence>
<gene>
    <name evidence="16" type="ORF">ASAP_0562</name>
</gene>
<evidence type="ECO:0000256" key="3">
    <source>
        <dbReference type="ARBA" id="ARBA00008343"/>
    </source>
</evidence>
<evidence type="ECO:0000256" key="8">
    <source>
        <dbReference type="ARBA" id="ARBA00022763"/>
    </source>
</evidence>
<protein>
    <recommendedName>
        <fullName evidence="5 14">Adenine DNA glycosylase</fullName>
        <ecNumber evidence="4 14">3.2.2.31</ecNumber>
    </recommendedName>
</protein>
<dbReference type="CDD" id="cd03431">
    <property type="entry name" value="NUDIX_DNA_Glycosylase_C-MutY"/>
    <property type="match status" value="1"/>
</dbReference>
<evidence type="ECO:0000256" key="10">
    <source>
        <dbReference type="ARBA" id="ARBA00023004"/>
    </source>
</evidence>
<dbReference type="GO" id="GO:0034039">
    <property type="term" value="F:8-oxo-7,8-dihydroguanine DNA N-glycosylase activity"/>
    <property type="evidence" value="ECO:0007669"/>
    <property type="project" value="TreeGrafter"/>
</dbReference>
<evidence type="ECO:0000256" key="14">
    <source>
        <dbReference type="RuleBase" id="RU365096"/>
    </source>
</evidence>
<reference evidence="16 17" key="1">
    <citation type="journal article" date="2014" name="Genome Biol. Evol.">
        <title>Acetic acid bacteria genomes reveal functional traits for adaptation to life in insect guts.</title>
        <authorList>
            <person name="Chouaia B."/>
            <person name="Gaiarsa S."/>
            <person name="Crotti E."/>
            <person name="Comandatore F."/>
            <person name="Degli Esposti M."/>
            <person name="Ricci I."/>
            <person name="Alma A."/>
            <person name="Favia G."/>
            <person name="Bandi C."/>
            <person name="Daffonchio D."/>
        </authorList>
    </citation>
    <scope>NUCLEOTIDE SEQUENCE [LARGE SCALE GENOMIC DNA]</scope>
    <source>
        <strain evidence="16 17">SF2.1</strain>
    </source>
</reference>
<dbReference type="Pfam" id="PF14815">
    <property type="entry name" value="NUDIX_4"/>
    <property type="match status" value="1"/>
</dbReference>